<keyword evidence="1" id="KW-1133">Transmembrane helix</keyword>
<evidence type="ECO:0000313" key="3">
    <source>
        <dbReference type="Proteomes" id="UP000762676"/>
    </source>
</evidence>
<gene>
    <name evidence="2" type="ORF">ElyMa_006088000</name>
</gene>
<dbReference type="EMBL" id="BMAT01012201">
    <property type="protein sequence ID" value="GFR87895.1"/>
    <property type="molecule type" value="Genomic_DNA"/>
</dbReference>
<protein>
    <submittedName>
        <fullName evidence="2">Uncharacterized protein</fullName>
    </submittedName>
</protein>
<proteinExistence type="predicted"/>
<keyword evidence="1" id="KW-0472">Membrane</keyword>
<sequence length="111" mass="12026">MMFTSKALLNTSRCLVVLISRYGIASAYCCVVKLVTFDPVLRGVTEMGEGSRGLTADLRLNCSSRGLVSLGLVTLGLVTLGVVSVVESRVLKVPSLLQPDYEAFIPTWWDT</sequence>
<evidence type="ECO:0000313" key="2">
    <source>
        <dbReference type="EMBL" id="GFR87895.1"/>
    </source>
</evidence>
<dbReference type="AlphaFoldDB" id="A0AAV4GRX0"/>
<evidence type="ECO:0000256" key="1">
    <source>
        <dbReference type="SAM" id="Phobius"/>
    </source>
</evidence>
<dbReference type="Pfam" id="PF01744">
    <property type="entry name" value="GLTT"/>
    <property type="match status" value="1"/>
</dbReference>
<keyword evidence="1" id="KW-0812">Transmembrane</keyword>
<feature type="transmembrane region" description="Helical" evidence="1">
    <location>
        <begin position="67"/>
        <end position="86"/>
    </location>
</feature>
<name>A0AAV4GRX0_9GAST</name>
<keyword evidence="3" id="KW-1185">Reference proteome</keyword>
<comment type="caution">
    <text evidence="2">The sequence shown here is derived from an EMBL/GenBank/DDBJ whole genome shotgun (WGS) entry which is preliminary data.</text>
</comment>
<organism evidence="2 3">
    <name type="scientific">Elysia marginata</name>
    <dbReference type="NCBI Taxonomy" id="1093978"/>
    <lineage>
        <taxon>Eukaryota</taxon>
        <taxon>Metazoa</taxon>
        <taxon>Spiralia</taxon>
        <taxon>Lophotrochozoa</taxon>
        <taxon>Mollusca</taxon>
        <taxon>Gastropoda</taxon>
        <taxon>Heterobranchia</taxon>
        <taxon>Euthyneura</taxon>
        <taxon>Panpulmonata</taxon>
        <taxon>Sacoglossa</taxon>
        <taxon>Placobranchoidea</taxon>
        <taxon>Plakobranchidae</taxon>
        <taxon>Elysia</taxon>
    </lineage>
</organism>
<dbReference type="Proteomes" id="UP000762676">
    <property type="component" value="Unassembled WGS sequence"/>
</dbReference>
<accession>A0AAV4GRX0</accession>
<reference evidence="2 3" key="1">
    <citation type="journal article" date="2021" name="Elife">
        <title>Chloroplast acquisition without the gene transfer in kleptoplastic sea slugs, Plakobranchus ocellatus.</title>
        <authorList>
            <person name="Maeda T."/>
            <person name="Takahashi S."/>
            <person name="Yoshida T."/>
            <person name="Shimamura S."/>
            <person name="Takaki Y."/>
            <person name="Nagai Y."/>
            <person name="Toyoda A."/>
            <person name="Suzuki Y."/>
            <person name="Arimoto A."/>
            <person name="Ishii H."/>
            <person name="Satoh N."/>
            <person name="Nishiyama T."/>
            <person name="Hasebe M."/>
            <person name="Maruyama T."/>
            <person name="Minagawa J."/>
            <person name="Obokata J."/>
            <person name="Shigenobu S."/>
        </authorList>
    </citation>
    <scope>NUCLEOTIDE SEQUENCE [LARGE SCALE GENOMIC DNA]</scope>
</reference>
<dbReference type="InterPro" id="IPR008164">
    <property type="entry name" value="XGLTT_rpt"/>
</dbReference>